<accession>A0ABY1PA75</accession>
<reference evidence="2 3" key="1">
    <citation type="submission" date="2017-05" db="EMBL/GenBank/DDBJ databases">
        <authorList>
            <person name="Varghese N."/>
            <person name="Submissions S."/>
        </authorList>
    </citation>
    <scope>NUCLEOTIDE SEQUENCE [LARGE SCALE GENOMIC DNA]</scope>
    <source>
        <strain evidence="2 3">DSM 15360</strain>
    </source>
</reference>
<feature type="domain" description="RelA/SpoT" evidence="1">
    <location>
        <begin position="45"/>
        <end position="171"/>
    </location>
</feature>
<dbReference type="Gene3D" id="3.30.460.10">
    <property type="entry name" value="Beta Polymerase, domain 2"/>
    <property type="match status" value="1"/>
</dbReference>
<evidence type="ECO:0000313" key="2">
    <source>
        <dbReference type="EMBL" id="SMP29796.1"/>
    </source>
</evidence>
<gene>
    <name evidence="2" type="ORF">SAMN06265367_106186</name>
</gene>
<dbReference type="SMART" id="SM00954">
    <property type="entry name" value="RelA_SpoT"/>
    <property type="match status" value="1"/>
</dbReference>
<dbReference type="Pfam" id="PF04607">
    <property type="entry name" value="RelA_SpoT"/>
    <property type="match status" value="1"/>
</dbReference>
<dbReference type="PANTHER" id="PTHR41773:SF1">
    <property type="entry name" value="RELA_SPOT DOMAIN-CONTAINING PROTEIN"/>
    <property type="match status" value="1"/>
</dbReference>
<comment type="caution">
    <text evidence="2">The sequence shown here is derived from an EMBL/GenBank/DDBJ whole genome shotgun (WGS) entry which is preliminary data.</text>
</comment>
<dbReference type="SUPFAM" id="SSF81301">
    <property type="entry name" value="Nucleotidyltransferase"/>
    <property type="match status" value="1"/>
</dbReference>
<proteinExistence type="predicted"/>
<evidence type="ECO:0000313" key="3">
    <source>
        <dbReference type="Proteomes" id="UP001157915"/>
    </source>
</evidence>
<dbReference type="RefSeq" id="WP_283413922.1">
    <property type="nucleotide sequence ID" value="NZ_FXUA01000006.1"/>
</dbReference>
<name>A0ABY1PA75_9BACT</name>
<protein>
    <submittedName>
        <fullName evidence="2">PpGpp synthetase catalytic domain-containing protein (RelA/SpoT-type nucleotidyltranferase)</fullName>
    </submittedName>
</protein>
<sequence>MKKKSATILKDYDSEKFLLEEFGEVIHTLTKSLIGKELNPHQINFRVKNKDSLSNKLLRKSNKYTSIKDITDIVGLRIITYFEDDIDKVAEILKKEFEIDYPNSVDKRQVEADKFGYRSLHYVASLNKERLALTEYKKFKTLKFEVQIRSILQHSWAEIEHDLGYKGESEIPESAKRTFYRVAALLEQADIEFSKLRKEISEHELLIKQQITTPSSTIKIDKSAIIAFIKESKTLISIEHLFESVICKRGTSSDSSVVPDAVLPYLQKMKIVSVKQLDDLLAENKDELINYANKEFQSRADPKPKTFIPGAALYWLMSMLDDRTIPSNKGTANKKPQIQKPK</sequence>
<dbReference type="InterPro" id="IPR007685">
    <property type="entry name" value="RelA_SpoT"/>
</dbReference>
<dbReference type="EMBL" id="FXUA01000006">
    <property type="protein sequence ID" value="SMP29796.1"/>
    <property type="molecule type" value="Genomic_DNA"/>
</dbReference>
<evidence type="ECO:0000259" key="1">
    <source>
        <dbReference type="SMART" id="SM00954"/>
    </source>
</evidence>
<organism evidence="2 3">
    <name type="scientific">Algoriphagus winogradskyi</name>
    <dbReference type="NCBI Taxonomy" id="237017"/>
    <lineage>
        <taxon>Bacteria</taxon>
        <taxon>Pseudomonadati</taxon>
        <taxon>Bacteroidota</taxon>
        <taxon>Cytophagia</taxon>
        <taxon>Cytophagales</taxon>
        <taxon>Cyclobacteriaceae</taxon>
        <taxon>Algoriphagus</taxon>
    </lineage>
</organism>
<dbReference type="PANTHER" id="PTHR41773">
    <property type="entry name" value="GTP PYROPHOSPHATASE-RELATED"/>
    <property type="match status" value="1"/>
</dbReference>
<dbReference type="Proteomes" id="UP001157915">
    <property type="component" value="Unassembled WGS sequence"/>
</dbReference>
<keyword evidence="3" id="KW-1185">Reference proteome</keyword>
<dbReference type="Gene3D" id="1.10.287.860">
    <property type="entry name" value="Nucleotidyltransferase"/>
    <property type="match status" value="1"/>
</dbReference>
<dbReference type="InterPro" id="IPR043519">
    <property type="entry name" value="NT_sf"/>
</dbReference>
<dbReference type="CDD" id="cd05399">
    <property type="entry name" value="NT_Rel-Spo_like"/>
    <property type="match status" value="1"/>
</dbReference>